<proteinExistence type="predicted"/>
<feature type="compositionally biased region" description="Low complexity" evidence="1">
    <location>
        <begin position="1"/>
        <end position="15"/>
    </location>
</feature>
<reference evidence="3 4" key="1">
    <citation type="submission" date="2013-02" db="EMBL/GenBank/DDBJ databases">
        <title>The Genome Annotation of Plasmodium falciparum MaliPS096_E11.</title>
        <authorList>
            <consortium name="The Broad Institute Genome Sequencing Platform"/>
            <consortium name="The Broad Institute Genome Sequencing Center for Infectious Disease"/>
            <person name="Neafsey D."/>
            <person name="Hoffman S."/>
            <person name="Volkman S."/>
            <person name="Rosenthal P."/>
            <person name="Walker B."/>
            <person name="Young S.K."/>
            <person name="Zeng Q."/>
            <person name="Gargeya S."/>
            <person name="Fitzgerald M."/>
            <person name="Haas B."/>
            <person name="Abouelleil A."/>
            <person name="Allen A.W."/>
            <person name="Alvarado L."/>
            <person name="Arachchi H.M."/>
            <person name="Berlin A.M."/>
            <person name="Chapman S.B."/>
            <person name="Gainer-Dewar J."/>
            <person name="Goldberg J."/>
            <person name="Griggs A."/>
            <person name="Gujja S."/>
            <person name="Hansen M."/>
            <person name="Howarth C."/>
            <person name="Imamovic A."/>
            <person name="Ireland A."/>
            <person name="Larimer J."/>
            <person name="McCowan C."/>
            <person name="Murphy C."/>
            <person name="Pearson M."/>
            <person name="Poon T.W."/>
            <person name="Priest M."/>
            <person name="Roberts A."/>
            <person name="Saif S."/>
            <person name="Shea T."/>
            <person name="Sisk P."/>
            <person name="Sykes S."/>
            <person name="Wortman J."/>
            <person name="Nusbaum C."/>
            <person name="Birren B."/>
        </authorList>
    </citation>
    <scope>NUCLEOTIDE SEQUENCE [LARGE SCALE GENOMIC DNA]</scope>
    <source>
        <strain evidence="3 4">MaliPS096_E11</strain>
    </source>
</reference>
<name>A0A024WN46_PLAFA</name>
<feature type="region of interest" description="Disordered" evidence="1">
    <location>
        <begin position="1"/>
        <end position="46"/>
    </location>
</feature>
<evidence type="ECO:0000313" key="4">
    <source>
        <dbReference type="Proteomes" id="UP000030699"/>
    </source>
</evidence>
<protein>
    <recommendedName>
        <fullName evidence="2">Plasmodium falciparum erythrocyte membrane protein 1 acidic terminal segment domain-containing protein</fullName>
    </recommendedName>
</protein>
<dbReference type="AlphaFoldDB" id="A0A024WN46"/>
<dbReference type="EMBL" id="KI925591">
    <property type="protein sequence ID" value="ETW47926.1"/>
    <property type="molecule type" value="Genomic_DNA"/>
</dbReference>
<organism evidence="3 4">
    <name type="scientific">Plasmodium falciparum MaliPS096_E11</name>
    <dbReference type="NCBI Taxonomy" id="1036727"/>
    <lineage>
        <taxon>Eukaryota</taxon>
        <taxon>Sar</taxon>
        <taxon>Alveolata</taxon>
        <taxon>Apicomplexa</taxon>
        <taxon>Aconoidasida</taxon>
        <taxon>Haemosporida</taxon>
        <taxon>Plasmodiidae</taxon>
        <taxon>Plasmodium</taxon>
        <taxon>Plasmodium (Laverania)</taxon>
    </lineage>
</organism>
<dbReference type="Proteomes" id="UP000030699">
    <property type="component" value="Unassembled WGS sequence"/>
</dbReference>
<evidence type="ECO:0000256" key="1">
    <source>
        <dbReference type="SAM" id="MobiDB-lite"/>
    </source>
</evidence>
<accession>A0A024WN46</accession>
<sequence>MDNNNNLVDKNNPVDSNNSTYNHRNPADINKTFVDKNNQNQHPIEKPTKIQIEMNINNGELVKEKYPISDIWNI</sequence>
<evidence type="ECO:0000259" key="2">
    <source>
        <dbReference type="Pfam" id="PF15445"/>
    </source>
</evidence>
<dbReference type="InterPro" id="IPR029211">
    <property type="entry name" value="PfEMP1_ATS"/>
</dbReference>
<dbReference type="Pfam" id="PF15445">
    <property type="entry name" value="ATS"/>
    <property type="match status" value="1"/>
</dbReference>
<reference evidence="3 4" key="2">
    <citation type="submission" date="2013-02" db="EMBL/GenBank/DDBJ databases">
        <title>The Genome Sequence of Plasmodium falciparum MaliPS096_E11.</title>
        <authorList>
            <consortium name="The Broad Institute Genome Sequencing Platform"/>
            <consortium name="The Broad Institute Genome Sequencing Center for Infectious Disease"/>
            <person name="Neafsey D."/>
            <person name="Cheeseman I."/>
            <person name="Volkman S."/>
            <person name="Adams J."/>
            <person name="Walker B."/>
            <person name="Young S.K."/>
            <person name="Zeng Q."/>
            <person name="Gargeya S."/>
            <person name="Fitzgerald M."/>
            <person name="Haas B."/>
            <person name="Abouelleil A."/>
            <person name="Alvarado L."/>
            <person name="Arachchi H.M."/>
            <person name="Berlin A.M."/>
            <person name="Chapman S.B."/>
            <person name="Dewar J."/>
            <person name="Goldberg J."/>
            <person name="Griggs A."/>
            <person name="Gujja S."/>
            <person name="Hansen M."/>
            <person name="Howarth C."/>
            <person name="Imamovic A."/>
            <person name="Larimer J."/>
            <person name="McCowan C."/>
            <person name="Murphy C."/>
            <person name="Neiman D."/>
            <person name="Pearson M."/>
            <person name="Priest M."/>
            <person name="Roberts A."/>
            <person name="Saif S."/>
            <person name="Shea T."/>
            <person name="Sisk P."/>
            <person name="Sykes S."/>
            <person name="Wortman J."/>
            <person name="Nusbaum C."/>
            <person name="Birren B."/>
        </authorList>
    </citation>
    <scope>NUCLEOTIDE SEQUENCE [LARGE SCALE GENOMIC DNA]</scope>
    <source>
        <strain evidence="3 4">MaliPS096_E11</strain>
    </source>
</reference>
<gene>
    <name evidence="3" type="ORF">PFMALIP_03961</name>
</gene>
<evidence type="ECO:0000313" key="3">
    <source>
        <dbReference type="EMBL" id="ETW47926.1"/>
    </source>
</evidence>
<feature type="domain" description="Plasmodium falciparum erythrocyte membrane protein 1 acidic terminal segment" evidence="2">
    <location>
        <begin position="15"/>
        <end position="74"/>
    </location>
</feature>